<proteinExistence type="predicted"/>
<organism evidence="1 2">
    <name type="scientific">Isoptericola luteus</name>
    <dbReference type="NCBI Taxonomy" id="2879484"/>
    <lineage>
        <taxon>Bacteria</taxon>
        <taxon>Bacillati</taxon>
        <taxon>Actinomycetota</taxon>
        <taxon>Actinomycetes</taxon>
        <taxon>Micrococcales</taxon>
        <taxon>Promicromonosporaceae</taxon>
        <taxon>Isoptericola</taxon>
    </lineage>
</organism>
<accession>A0ABS7ZKV9</accession>
<protein>
    <submittedName>
        <fullName evidence="1">Helix-turn-helix domain-containing protein</fullName>
    </submittedName>
</protein>
<sequence length="254" mass="27623">MLGSFRFQWLILRTTSSVTDYVRYGTLSVMAGHQFLTIEETANALGVSTRHARRLADSGAVSRIARGLIDTASVDRYRQSQRQGRTRAWAEHTAWAAVALLAGQDAAWLGAGQTSRLRQNLRKIAAAREVDGLLTRMRDRAQVRIYAAHRAAIPRLRDVAALVDMRALGVTDTVGEGIDGYVAAHDLDDLVQTLGLRADAGGAVTLRVTAFDFDRVHGLVDTSVAAALDAATSTDPRLRGVGRRALGELLETYR</sequence>
<evidence type="ECO:0000313" key="2">
    <source>
        <dbReference type="Proteomes" id="UP001319870"/>
    </source>
</evidence>
<dbReference type="EMBL" id="JAIXCQ010000015">
    <property type="protein sequence ID" value="MCA5894996.1"/>
    <property type="molecule type" value="Genomic_DNA"/>
</dbReference>
<comment type="caution">
    <text evidence="1">The sequence shown here is derived from an EMBL/GenBank/DDBJ whole genome shotgun (WGS) entry which is preliminary data.</text>
</comment>
<keyword evidence="2" id="KW-1185">Reference proteome</keyword>
<gene>
    <name evidence="1" type="ORF">LEP48_16830</name>
</gene>
<name>A0ABS7ZKV9_9MICO</name>
<dbReference type="Proteomes" id="UP001319870">
    <property type="component" value="Unassembled WGS sequence"/>
</dbReference>
<reference evidence="1 2" key="1">
    <citation type="submission" date="2021-09" db="EMBL/GenBank/DDBJ databases">
        <title>Isoptericola luteus sp. nov., a novel bacterium isolated from Harbin, the capital city of Heilongjiang province.</title>
        <authorList>
            <person name="Li J."/>
        </authorList>
    </citation>
    <scope>NUCLEOTIDE SEQUENCE [LARGE SCALE GENOMIC DNA]</scope>
    <source>
        <strain evidence="1 2">NEAU-Y5</strain>
    </source>
</reference>
<evidence type="ECO:0000313" key="1">
    <source>
        <dbReference type="EMBL" id="MCA5894996.1"/>
    </source>
</evidence>
<dbReference type="RefSeq" id="WP_225566729.1">
    <property type="nucleotide sequence ID" value="NZ_JAIXCQ010000015.1"/>
</dbReference>